<evidence type="ECO:0000256" key="1">
    <source>
        <dbReference type="ARBA" id="ARBA00004571"/>
    </source>
</evidence>
<dbReference type="EMBL" id="PNBW01000089">
    <property type="protein sequence ID" value="TMO71957.1"/>
    <property type="molecule type" value="Genomic_DNA"/>
</dbReference>
<dbReference type="Gene3D" id="2.40.170.20">
    <property type="entry name" value="TonB-dependent receptor, beta-barrel domain"/>
    <property type="match status" value="1"/>
</dbReference>
<dbReference type="Pfam" id="PF00593">
    <property type="entry name" value="TonB_dep_Rec_b-barrel"/>
    <property type="match status" value="1"/>
</dbReference>
<accession>A0ABY2VUI0</accession>
<dbReference type="InterPro" id="IPR039426">
    <property type="entry name" value="TonB-dep_rcpt-like"/>
</dbReference>
<dbReference type="Pfam" id="PF07715">
    <property type="entry name" value="Plug"/>
    <property type="match status" value="1"/>
</dbReference>
<keyword evidence="7" id="KW-0406">Ion transport</keyword>
<keyword evidence="6" id="KW-0408">Iron</keyword>
<keyword evidence="9 11" id="KW-0472">Membrane</keyword>
<dbReference type="SUPFAM" id="SSF56935">
    <property type="entry name" value="Porins"/>
    <property type="match status" value="1"/>
</dbReference>
<organism evidence="16 17">
    <name type="scientific">Pseudoalteromonas aurantia</name>
    <dbReference type="NCBI Taxonomy" id="43654"/>
    <lineage>
        <taxon>Bacteria</taxon>
        <taxon>Pseudomonadati</taxon>
        <taxon>Pseudomonadota</taxon>
        <taxon>Gammaproteobacteria</taxon>
        <taxon>Alteromonadales</taxon>
        <taxon>Pseudoalteromonadaceae</taxon>
        <taxon>Pseudoalteromonas</taxon>
    </lineage>
</organism>
<feature type="chain" id="PRO_5046681811" evidence="13">
    <location>
        <begin position="25"/>
        <end position="686"/>
    </location>
</feature>
<dbReference type="InterPro" id="IPR012910">
    <property type="entry name" value="Plug_dom"/>
</dbReference>
<dbReference type="PANTHER" id="PTHR32552">
    <property type="entry name" value="FERRICHROME IRON RECEPTOR-RELATED"/>
    <property type="match status" value="1"/>
</dbReference>
<feature type="domain" description="TonB-dependent receptor-like beta-barrel" evidence="14">
    <location>
        <begin position="259"/>
        <end position="648"/>
    </location>
</feature>
<proteinExistence type="inferred from homology"/>
<evidence type="ECO:0000256" key="13">
    <source>
        <dbReference type="SAM" id="SignalP"/>
    </source>
</evidence>
<evidence type="ECO:0000256" key="5">
    <source>
        <dbReference type="ARBA" id="ARBA00022692"/>
    </source>
</evidence>
<dbReference type="InterPro" id="IPR036942">
    <property type="entry name" value="Beta-barrel_TonB_sf"/>
</dbReference>
<evidence type="ECO:0000259" key="14">
    <source>
        <dbReference type="Pfam" id="PF00593"/>
    </source>
</evidence>
<name>A0ABY2VUI0_9GAMM</name>
<keyword evidence="16" id="KW-0675">Receptor</keyword>
<dbReference type="PANTHER" id="PTHR32552:SF81">
    <property type="entry name" value="TONB-DEPENDENT OUTER MEMBRANE RECEPTOR"/>
    <property type="match status" value="1"/>
</dbReference>
<keyword evidence="17" id="KW-1185">Reference proteome</keyword>
<dbReference type="InterPro" id="IPR037066">
    <property type="entry name" value="Plug_dom_sf"/>
</dbReference>
<feature type="signal peptide" evidence="13">
    <location>
        <begin position="1"/>
        <end position="24"/>
    </location>
</feature>
<dbReference type="Gene3D" id="2.170.130.10">
    <property type="entry name" value="TonB-dependent receptor, plug domain"/>
    <property type="match status" value="1"/>
</dbReference>
<comment type="similarity">
    <text evidence="11 12">Belongs to the TonB-dependent receptor family.</text>
</comment>
<keyword evidence="2 11" id="KW-0813">Transport</keyword>
<dbReference type="CDD" id="cd01347">
    <property type="entry name" value="ligand_gated_channel"/>
    <property type="match status" value="1"/>
</dbReference>
<dbReference type="PROSITE" id="PS52016">
    <property type="entry name" value="TONB_DEPENDENT_REC_3"/>
    <property type="match status" value="1"/>
</dbReference>
<evidence type="ECO:0000256" key="8">
    <source>
        <dbReference type="ARBA" id="ARBA00023077"/>
    </source>
</evidence>
<keyword evidence="3 11" id="KW-1134">Transmembrane beta strand</keyword>
<keyword evidence="5 11" id="KW-0812">Transmembrane</keyword>
<comment type="caution">
    <text evidence="16">The sequence shown here is derived from an EMBL/GenBank/DDBJ whole genome shotgun (WGS) entry which is preliminary data.</text>
</comment>
<evidence type="ECO:0000259" key="15">
    <source>
        <dbReference type="Pfam" id="PF07715"/>
    </source>
</evidence>
<evidence type="ECO:0000256" key="3">
    <source>
        <dbReference type="ARBA" id="ARBA00022452"/>
    </source>
</evidence>
<evidence type="ECO:0000256" key="4">
    <source>
        <dbReference type="ARBA" id="ARBA00022496"/>
    </source>
</evidence>
<evidence type="ECO:0000256" key="2">
    <source>
        <dbReference type="ARBA" id="ARBA00022448"/>
    </source>
</evidence>
<evidence type="ECO:0000256" key="9">
    <source>
        <dbReference type="ARBA" id="ARBA00023136"/>
    </source>
</evidence>
<evidence type="ECO:0000256" key="10">
    <source>
        <dbReference type="ARBA" id="ARBA00023237"/>
    </source>
</evidence>
<gene>
    <name evidence="16" type="ORF">CWC20_16295</name>
</gene>
<feature type="domain" description="TonB-dependent receptor plug" evidence="15">
    <location>
        <begin position="50"/>
        <end position="162"/>
    </location>
</feature>
<keyword evidence="8 12" id="KW-0798">TonB box</keyword>
<protein>
    <submittedName>
        <fullName evidence="16">TonB-dependent receptor</fullName>
    </submittedName>
</protein>
<keyword evidence="4" id="KW-0410">Iron transport</keyword>
<keyword evidence="13" id="KW-0732">Signal</keyword>
<evidence type="ECO:0000256" key="12">
    <source>
        <dbReference type="RuleBase" id="RU003357"/>
    </source>
</evidence>
<keyword evidence="10 11" id="KW-0998">Cell outer membrane</keyword>
<dbReference type="Proteomes" id="UP000307164">
    <property type="component" value="Unassembled WGS sequence"/>
</dbReference>
<evidence type="ECO:0000256" key="6">
    <source>
        <dbReference type="ARBA" id="ARBA00023004"/>
    </source>
</evidence>
<sequence>MNTNRFKRNAITLALITTPIVSHAFEDNIGQADKSLEVITVVGEKVERTLKETLSSTSVITDEELKSGQFLALGDALDDIPNVVVLSGAVPDIRGVTGNGSATGFSSFTGGARARVSTLVDGVEQPFVADRTGDTGLWDIEQIEVFRGPQSTNNGRNSIGGAVYVKTKDASFDFGGAARLGYRNQANYTDAAISITGGLIEDTLAARVSAQLIDGDTNSNIVEHEANSSRYDFNEVKVKNVRTKFLLQPTQKEDFQVRLNYSHNSEKGNVGRKYFAVDDPWQFISIFPRYITTESDTLSLSADYQISDAYSVDVMLSTQDYDWSMDTYEPVAALEQYVEMFNGAESFDTRFNFDLAANELKGFVGLQLEQREQRFVSVGGFPYKGFDDSEYRAIYGEIDIALSEKVHLITGGRYQTESQKRNFIANFFNKAVDELLDKDYSILLPKLAIRYDMSDDTSMFVSARKGYNAGGGALQFTTLEYYYYDEETVNTFEYGIRSSFDKGNTNVSANIFYNDFSGYQGTDSTMKITNIDAAVTQGLELEFNTMLSQTVQLNGGLGLLKSKIKKAGETFTSIICNELNSTPGISANLGVKYWLKDAFTVSASANYVDEYYGDVANTKGRVAGGYTVARVVLDYNIQDFTISAFINNAFNEKEAILNEPAGSFHPDGYTAIVEPRSVGASMTYRF</sequence>
<evidence type="ECO:0000313" key="17">
    <source>
        <dbReference type="Proteomes" id="UP000307164"/>
    </source>
</evidence>
<dbReference type="InterPro" id="IPR000531">
    <property type="entry name" value="Beta-barrel_TonB"/>
</dbReference>
<dbReference type="RefSeq" id="WP_138674656.1">
    <property type="nucleotide sequence ID" value="NZ_PNBW01000089.1"/>
</dbReference>
<reference evidence="17" key="1">
    <citation type="submission" date="2019-06" db="EMBL/GenBank/DDBJ databases">
        <title>Co-occurence of chitin degradation, pigmentation and bioactivity in marine Pseudoalteromonas.</title>
        <authorList>
            <person name="Sonnenschein E.C."/>
            <person name="Bech P.K."/>
        </authorList>
    </citation>
    <scope>NUCLEOTIDE SEQUENCE [LARGE SCALE GENOMIC DNA]</scope>
    <source>
        <strain evidence="17">S3895</strain>
    </source>
</reference>
<comment type="subcellular location">
    <subcellularLocation>
        <location evidence="1 11">Cell outer membrane</location>
        <topology evidence="1 11">Multi-pass membrane protein</topology>
    </subcellularLocation>
</comment>
<evidence type="ECO:0000256" key="7">
    <source>
        <dbReference type="ARBA" id="ARBA00023065"/>
    </source>
</evidence>
<evidence type="ECO:0000313" key="16">
    <source>
        <dbReference type="EMBL" id="TMO71957.1"/>
    </source>
</evidence>
<evidence type="ECO:0000256" key="11">
    <source>
        <dbReference type="PROSITE-ProRule" id="PRU01360"/>
    </source>
</evidence>